<protein>
    <submittedName>
        <fullName evidence="2">Protein ZGRF1-like</fullName>
    </submittedName>
</protein>
<evidence type="ECO:0000313" key="2">
    <source>
        <dbReference type="RefSeq" id="XP_007444918.2"/>
    </source>
</evidence>
<reference evidence="2" key="1">
    <citation type="submission" date="2025-08" db="UniProtKB">
        <authorList>
            <consortium name="RefSeq"/>
        </authorList>
    </citation>
    <scope>IDENTIFICATION</scope>
    <source>
        <tissue evidence="2">Liver</tissue>
    </source>
</reference>
<organism evidence="1 2">
    <name type="scientific">Python bivittatus</name>
    <name type="common">Burmese python</name>
    <name type="synonym">Python molurus bivittatus</name>
    <dbReference type="NCBI Taxonomy" id="176946"/>
    <lineage>
        <taxon>Eukaryota</taxon>
        <taxon>Metazoa</taxon>
        <taxon>Chordata</taxon>
        <taxon>Craniata</taxon>
        <taxon>Vertebrata</taxon>
        <taxon>Euteleostomi</taxon>
        <taxon>Lepidosauria</taxon>
        <taxon>Squamata</taxon>
        <taxon>Bifurcata</taxon>
        <taxon>Unidentata</taxon>
        <taxon>Episquamata</taxon>
        <taxon>Toxicofera</taxon>
        <taxon>Serpentes</taxon>
        <taxon>Henophidia</taxon>
        <taxon>Pythonidae</taxon>
        <taxon>Python</taxon>
    </lineage>
</organism>
<dbReference type="AlphaFoldDB" id="A0A9F2REP0"/>
<keyword evidence="1" id="KW-1185">Reference proteome</keyword>
<name>A0A9F2REP0_PYTBI</name>
<dbReference type="Proteomes" id="UP000695026">
    <property type="component" value="Unplaced"/>
</dbReference>
<sequence length="709" mass="79701">IKPGDDFESEQYLITVESENVSKTGYNVQSKDIEQRKLTSNPLKSLAVSPLCRPKRKYSGFQVPRQVEKKKIVEEPALPSTSEGPLSFIPRQFYVSSPLFSVPCKKKEDTILLPNFNGDTSTKNSKVAEPVSFLASTSLDDEHVVVQNKKCTDNVAVEYLKPKFQLENALVNSGYHAVSQNLRSKAEIVALLSHDQNISKGLENETTASLKNLQFTLMQSESNSEVLPLVEPLVKRDSLLKNKIAPLSTFTNNTSGETTKHMYPQHLSEKTLQTKSRWDAYMPSCLSDVHNTEHNKEDTSDLHPVQKGLNESDWVNRSQCNDHERIPQMPSSWKIDTSVSKSSIESQPYDFLPTESFMNESNNTELSSFDNANLNCGNAFKTFEDTSESSRYGIIDNLERSCLQLQNKSSVMCSEHFSNRSADAEFGNPGKQFTEVNFNLLNMLDFSDTEDNEPNINSIVLQSSACLKKEIKDQLEVGAQKNCDASACSSERQNNIQLMLLQDHDLNRISGSQPLHLCNDISAKPVKIKENSIALWEGKWQNSEVSINEKIDTNIIQAQNMNVHQQLFCAGRSLLMESHVDCEMHDIKQNFAEAFCPEDVQIPCLHSDSPNLVVEFHGYQVKGSASSEMMMREPCSYPIKDPQSDTTESETASKDACFFSAQELNCPAVPEFVKPLGSRKLSEDDLSNSGTETFKKEFNFFEEKVNNKF</sequence>
<dbReference type="OrthoDB" id="6513042at2759"/>
<proteinExistence type="predicted"/>
<feature type="non-terminal residue" evidence="2">
    <location>
        <position position="1"/>
    </location>
</feature>
<evidence type="ECO:0000313" key="1">
    <source>
        <dbReference type="Proteomes" id="UP000695026"/>
    </source>
</evidence>
<dbReference type="GeneID" id="103062677"/>
<dbReference type="KEGG" id="pbi:103062677"/>
<feature type="non-terminal residue" evidence="2">
    <location>
        <position position="709"/>
    </location>
</feature>
<gene>
    <name evidence="2" type="primary">LOC103062677</name>
</gene>
<dbReference type="RefSeq" id="XP_007444918.2">
    <property type="nucleotide sequence ID" value="XM_007444856.2"/>
</dbReference>
<accession>A0A9F2REP0</accession>